<dbReference type="CDD" id="cd05819">
    <property type="entry name" value="NHL"/>
    <property type="match status" value="1"/>
</dbReference>
<comment type="similarity">
    <text evidence="1">Belongs to the TRIM/RBCC family.</text>
</comment>
<dbReference type="InterPro" id="IPR047153">
    <property type="entry name" value="TRIM45/56/19-like"/>
</dbReference>
<dbReference type="RefSeq" id="XP_006817191.1">
    <property type="nucleotide sequence ID" value="XM_006817128.1"/>
</dbReference>
<evidence type="ECO:0000256" key="3">
    <source>
        <dbReference type="ARBA" id="ARBA00022737"/>
    </source>
</evidence>
<evidence type="ECO:0000313" key="10">
    <source>
        <dbReference type="Proteomes" id="UP000694865"/>
    </source>
</evidence>
<evidence type="ECO:0000256" key="1">
    <source>
        <dbReference type="ARBA" id="ARBA00008518"/>
    </source>
</evidence>
<sequence length="597" mass="66064">MADGANVAQTLDEIQEDHLTCGICLERYKKPKVLSCMHTFCEHCLVSLLEKSAGKLKCPNCSAICLLEQEGIRGLKEHVHKTVSRAVVEYQSHLRDLLPHLNEKKAVLSNSICRVTDAQERVAGNMKEEIEIVKHATKEMVSTIRNKKTSVIANIEMTRGESMKQFEAQMDKLSNQREKVIEMCSHIQNVLGCKDNTKQLRLKQSTLERIETLLTLDVEVDIQEESLQVKSQADLITAVLTLTAPACISQCTIGGNVAKWLLRGCSLDIPFSTKDCIGNITTGAKNVNAVLTKPNGIKEEMQVTDNMDGTFSVTLHGNMTGTHKVSVTVGGKQIQGSPITTTVLGRGLVKTVGKYGCGILQFNNIQSMAINNDDDIVVVDTNNKRLQIITNEGKFKGIIPLEFCPLDVAVLNDNTYVVVGGDKIASISSDRQIIQYFNSEGGNLKSATISPVNGHIYALSKKWNSCVGVYTPEGKLIKWVKLKFAGDCIRFNSDNLLYNNYPNVNVYQADGTFLYNVCKEGKLDQELHNPSSLAFDKQNNMYVTSDHKVQKFNQVGTFLERIDNVEDGLNQPRGIVVTADLRIFVADGKNNCIKIFV</sequence>
<dbReference type="InterPro" id="IPR027370">
    <property type="entry name" value="Znf-RING_euk"/>
</dbReference>
<evidence type="ECO:0000256" key="4">
    <source>
        <dbReference type="ARBA" id="ARBA00022771"/>
    </source>
</evidence>
<dbReference type="InterPro" id="IPR013783">
    <property type="entry name" value="Ig-like_fold"/>
</dbReference>
<accession>A0ABM0MB00</accession>
<dbReference type="GeneID" id="102807023"/>
<dbReference type="SUPFAM" id="SSF57850">
    <property type="entry name" value="RING/U-box"/>
    <property type="match status" value="1"/>
</dbReference>
<evidence type="ECO:0000256" key="6">
    <source>
        <dbReference type="PROSITE-ProRule" id="PRU00087"/>
    </source>
</evidence>
<dbReference type="InterPro" id="IPR001258">
    <property type="entry name" value="NHL_repeat"/>
</dbReference>
<organism evidence="10 11">
    <name type="scientific">Saccoglossus kowalevskii</name>
    <name type="common">Acorn worm</name>
    <dbReference type="NCBI Taxonomy" id="10224"/>
    <lineage>
        <taxon>Eukaryota</taxon>
        <taxon>Metazoa</taxon>
        <taxon>Hemichordata</taxon>
        <taxon>Enteropneusta</taxon>
        <taxon>Harrimaniidae</taxon>
        <taxon>Saccoglossus</taxon>
    </lineage>
</organism>
<dbReference type="PANTHER" id="PTHR25462:SF296">
    <property type="entry name" value="MEIOTIC P26, ISOFORM F"/>
    <property type="match status" value="1"/>
</dbReference>
<dbReference type="PROSITE" id="PS51125">
    <property type="entry name" value="NHL"/>
    <property type="match status" value="2"/>
</dbReference>
<keyword evidence="5" id="KW-0862">Zinc</keyword>
<keyword evidence="10" id="KW-1185">Reference proteome</keyword>
<dbReference type="InterPro" id="IPR014756">
    <property type="entry name" value="Ig_E-set"/>
</dbReference>
<dbReference type="InterPro" id="IPR017907">
    <property type="entry name" value="Znf_RING_CS"/>
</dbReference>
<evidence type="ECO:0000313" key="11">
    <source>
        <dbReference type="RefSeq" id="XP_006817191.1"/>
    </source>
</evidence>
<feature type="repeat" description="Filamin" evidence="6">
    <location>
        <begin position="271"/>
        <end position="343"/>
    </location>
</feature>
<dbReference type="Pfam" id="PF01436">
    <property type="entry name" value="NHL"/>
    <property type="match status" value="2"/>
</dbReference>
<evidence type="ECO:0000256" key="8">
    <source>
        <dbReference type="PROSITE-ProRule" id="PRU00504"/>
    </source>
</evidence>
<keyword evidence="4 7" id="KW-0863">Zinc-finger</keyword>
<name>A0ABM0MB00_SACKO</name>
<dbReference type="Gene3D" id="2.60.40.10">
    <property type="entry name" value="Immunoglobulins"/>
    <property type="match status" value="1"/>
</dbReference>
<evidence type="ECO:0000256" key="5">
    <source>
        <dbReference type="ARBA" id="ARBA00022833"/>
    </source>
</evidence>
<keyword evidence="2" id="KW-0479">Metal-binding</keyword>
<dbReference type="InterPro" id="IPR013083">
    <property type="entry name" value="Znf_RING/FYVE/PHD"/>
</dbReference>
<dbReference type="SUPFAM" id="SSF81296">
    <property type="entry name" value="E set domains"/>
    <property type="match status" value="1"/>
</dbReference>
<dbReference type="PROSITE" id="PS50089">
    <property type="entry name" value="ZF_RING_2"/>
    <property type="match status" value="1"/>
</dbReference>
<dbReference type="PROSITE" id="PS00518">
    <property type="entry name" value="ZF_RING_1"/>
    <property type="match status" value="1"/>
</dbReference>
<gene>
    <name evidence="11" type="primary">LOC102807023</name>
</gene>
<dbReference type="Gene3D" id="3.30.40.10">
    <property type="entry name" value="Zinc/RING finger domain, C3HC4 (zinc finger)"/>
    <property type="match status" value="1"/>
</dbReference>
<feature type="repeat" description="NHL" evidence="8">
    <location>
        <begin position="349"/>
        <end position="392"/>
    </location>
</feature>
<dbReference type="PROSITE" id="PS50194">
    <property type="entry name" value="FILAMIN_REPEAT"/>
    <property type="match status" value="1"/>
</dbReference>
<reference evidence="11" key="1">
    <citation type="submission" date="2025-08" db="UniProtKB">
        <authorList>
            <consortium name="RefSeq"/>
        </authorList>
    </citation>
    <scope>IDENTIFICATION</scope>
    <source>
        <tissue evidence="11">Testes</tissue>
    </source>
</reference>
<dbReference type="Pfam" id="PF00630">
    <property type="entry name" value="Filamin"/>
    <property type="match status" value="1"/>
</dbReference>
<protein>
    <submittedName>
        <fullName evidence="11">Tripartite motif-containing protein 2-like</fullName>
    </submittedName>
</protein>
<dbReference type="PANTHER" id="PTHR25462">
    <property type="entry name" value="BONUS, ISOFORM C-RELATED"/>
    <property type="match status" value="1"/>
</dbReference>
<evidence type="ECO:0000256" key="7">
    <source>
        <dbReference type="PROSITE-ProRule" id="PRU00175"/>
    </source>
</evidence>
<dbReference type="SUPFAM" id="SSF101898">
    <property type="entry name" value="NHL repeat"/>
    <property type="match status" value="1"/>
</dbReference>
<keyword evidence="3" id="KW-0677">Repeat</keyword>
<evidence type="ECO:0000259" key="9">
    <source>
        <dbReference type="PROSITE" id="PS50089"/>
    </source>
</evidence>
<dbReference type="SMART" id="SM00557">
    <property type="entry name" value="IG_FLMN"/>
    <property type="match status" value="1"/>
</dbReference>
<dbReference type="Proteomes" id="UP000694865">
    <property type="component" value="Unplaced"/>
</dbReference>
<evidence type="ECO:0000256" key="2">
    <source>
        <dbReference type="ARBA" id="ARBA00022723"/>
    </source>
</evidence>
<dbReference type="InterPro" id="IPR001841">
    <property type="entry name" value="Znf_RING"/>
</dbReference>
<dbReference type="Gene3D" id="2.120.10.30">
    <property type="entry name" value="TolB, C-terminal domain"/>
    <property type="match status" value="2"/>
</dbReference>
<dbReference type="SMART" id="SM00184">
    <property type="entry name" value="RING"/>
    <property type="match status" value="1"/>
</dbReference>
<dbReference type="InterPro" id="IPR011042">
    <property type="entry name" value="6-blade_b-propeller_TolB-like"/>
</dbReference>
<dbReference type="Pfam" id="PF13445">
    <property type="entry name" value="zf-RING_UBOX"/>
    <property type="match status" value="1"/>
</dbReference>
<dbReference type="InterPro" id="IPR001298">
    <property type="entry name" value="Filamin/ABP280_rpt"/>
</dbReference>
<dbReference type="InterPro" id="IPR017868">
    <property type="entry name" value="Filamin/ABP280_repeat-like"/>
</dbReference>
<proteinExistence type="inferred from homology"/>
<feature type="repeat" description="NHL" evidence="8">
    <location>
        <begin position="566"/>
        <end position="597"/>
    </location>
</feature>
<feature type="domain" description="RING-type" evidence="9">
    <location>
        <begin position="21"/>
        <end position="62"/>
    </location>
</feature>